<evidence type="ECO:0000256" key="8">
    <source>
        <dbReference type="ARBA" id="ARBA00022989"/>
    </source>
</evidence>
<gene>
    <name evidence="11" type="primary">mtgA</name>
    <name evidence="13" type="ORF">BJF91_01560</name>
</gene>
<dbReference type="GO" id="GO:0005886">
    <property type="term" value="C:plasma membrane"/>
    <property type="evidence" value="ECO:0007669"/>
    <property type="project" value="UniProtKB-SubCell"/>
</dbReference>
<organism evidence="13 14">
    <name type="scientific">Allorhizobium taibaishanense</name>
    <dbReference type="NCBI Taxonomy" id="887144"/>
    <lineage>
        <taxon>Bacteria</taxon>
        <taxon>Pseudomonadati</taxon>
        <taxon>Pseudomonadota</taxon>
        <taxon>Alphaproteobacteria</taxon>
        <taxon>Hyphomicrobiales</taxon>
        <taxon>Rhizobiaceae</taxon>
        <taxon>Rhizobium/Agrobacterium group</taxon>
        <taxon>Allorhizobium</taxon>
    </lineage>
</organism>
<accession>A0A1Q9A2L1</accession>
<feature type="transmembrane region" description="Helical" evidence="11">
    <location>
        <begin position="30"/>
        <end position="50"/>
    </location>
</feature>
<proteinExistence type="inferred from homology"/>
<name>A0A1Q9A2L1_9HYPH</name>
<keyword evidence="3 11" id="KW-0328">Glycosyltransferase</keyword>
<dbReference type="InterPro" id="IPR023346">
    <property type="entry name" value="Lysozyme-like_dom_sf"/>
</dbReference>
<dbReference type="Pfam" id="PF00912">
    <property type="entry name" value="Transgly"/>
    <property type="match status" value="1"/>
</dbReference>
<evidence type="ECO:0000256" key="5">
    <source>
        <dbReference type="ARBA" id="ARBA00022692"/>
    </source>
</evidence>
<comment type="similarity">
    <text evidence="11">Belongs to the glycosyltransferase 51 family.</text>
</comment>
<dbReference type="GO" id="GO:0008955">
    <property type="term" value="F:peptidoglycan glycosyltransferase activity"/>
    <property type="evidence" value="ECO:0007669"/>
    <property type="project" value="UniProtKB-UniRule"/>
</dbReference>
<dbReference type="EMBL" id="MKIN01000023">
    <property type="protein sequence ID" value="OLP48786.1"/>
    <property type="molecule type" value="Genomic_DNA"/>
</dbReference>
<sequence length="243" mass="27188">MPAQSQPEETEGTGRAEGDRRLIFLRILKALLALALLPVALMVLYLLPFIHPPSTLMLADLALFRGYDRQWVPLERISPNLIRAVMMSEDGQFCSHDGVDWVQMRSVIDDALDGEETRGASTITMQTVKNLFLWNSRSFIRKGMEIPLALIADKVWTKRRTMELYLNIAEWGPGIYGVEAASRHHFKIPAAKLSARQAALLAVSLPNPIDRNASKPGPGLRRLAAMVERRARGADPYISCVDR</sequence>
<comment type="caution">
    <text evidence="13">The sequence shown here is derived from an EMBL/GenBank/DDBJ whole genome shotgun (WGS) entry which is preliminary data.</text>
</comment>
<dbReference type="EC" id="2.4.99.28" evidence="11"/>
<dbReference type="NCBIfam" id="TIGR02070">
    <property type="entry name" value="mono_pep_trsgly"/>
    <property type="match status" value="1"/>
</dbReference>
<evidence type="ECO:0000313" key="13">
    <source>
        <dbReference type="EMBL" id="OLP48786.1"/>
    </source>
</evidence>
<comment type="function">
    <text evidence="11">Peptidoglycan polymerase that catalyzes glycan chain elongation from lipid-linked precursors.</text>
</comment>
<dbReference type="InterPro" id="IPR036950">
    <property type="entry name" value="PBP_transglycosylase"/>
</dbReference>
<dbReference type="RefSeq" id="WP_075616097.1">
    <property type="nucleotide sequence ID" value="NZ_JACIED010000004.1"/>
</dbReference>
<dbReference type="InterPro" id="IPR001264">
    <property type="entry name" value="Glyco_trans_51"/>
</dbReference>
<keyword evidence="8 11" id="KW-1133">Transmembrane helix</keyword>
<dbReference type="SUPFAM" id="SSF53955">
    <property type="entry name" value="Lysozyme-like"/>
    <property type="match status" value="1"/>
</dbReference>
<evidence type="ECO:0000256" key="4">
    <source>
        <dbReference type="ARBA" id="ARBA00022679"/>
    </source>
</evidence>
<keyword evidence="9 11" id="KW-0472">Membrane</keyword>
<evidence type="ECO:0000256" key="9">
    <source>
        <dbReference type="ARBA" id="ARBA00023136"/>
    </source>
</evidence>
<comment type="catalytic activity">
    <reaction evidence="11">
        <text>[GlcNAc-(1-&gt;4)-Mur2Ac(oyl-L-Ala-gamma-D-Glu-L-Lys-D-Ala-D-Ala)](n)-di-trans,octa-cis-undecaprenyl diphosphate + beta-D-GlcNAc-(1-&gt;4)-Mur2Ac(oyl-L-Ala-gamma-D-Glu-L-Lys-D-Ala-D-Ala)-di-trans,octa-cis-undecaprenyl diphosphate = [GlcNAc-(1-&gt;4)-Mur2Ac(oyl-L-Ala-gamma-D-Glu-L-Lys-D-Ala-D-Ala)](n+1)-di-trans,octa-cis-undecaprenyl diphosphate + di-trans,octa-cis-undecaprenyl diphosphate + H(+)</text>
        <dbReference type="Rhea" id="RHEA:23708"/>
        <dbReference type="Rhea" id="RHEA-COMP:9602"/>
        <dbReference type="Rhea" id="RHEA-COMP:9603"/>
        <dbReference type="ChEBI" id="CHEBI:15378"/>
        <dbReference type="ChEBI" id="CHEBI:58405"/>
        <dbReference type="ChEBI" id="CHEBI:60033"/>
        <dbReference type="ChEBI" id="CHEBI:78435"/>
        <dbReference type="EC" id="2.4.99.28"/>
    </reaction>
</comment>
<dbReference type="STRING" id="887144.BJF91_01560"/>
<evidence type="ECO:0000256" key="10">
    <source>
        <dbReference type="ARBA" id="ARBA00023316"/>
    </source>
</evidence>
<dbReference type="HAMAP" id="MF_00766">
    <property type="entry name" value="PGT_MtgA"/>
    <property type="match status" value="1"/>
</dbReference>
<dbReference type="InterPro" id="IPR011812">
    <property type="entry name" value="Pep_trsgly"/>
</dbReference>
<keyword evidence="2 11" id="KW-0997">Cell inner membrane</keyword>
<evidence type="ECO:0000259" key="12">
    <source>
        <dbReference type="Pfam" id="PF00912"/>
    </source>
</evidence>
<evidence type="ECO:0000256" key="6">
    <source>
        <dbReference type="ARBA" id="ARBA00022960"/>
    </source>
</evidence>
<dbReference type="GO" id="GO:0009252">
    <property type="term" value="P:peptidoglycan biosynthetic process"/>
    <property type="evidence" value="ECO:0007669"/>
    <property type="project" value="UniProtKB-UniRule"/>
</dbReference>
<keyword evidence="4 11" id="KW-0808">Transferase</keyword>
<evidence type="ECO:0000256" key="2">
    <source>
        <dbReference type="ARBA" id="ARBA00022519"/>
    </source>
</evidence>
<keyword evidence="14" id="KW-1185">Reference proteome</keyword>
<keyword evidence="5 11" id="KW-0812">Transmembrane</keyword>
<dbReference type="Proteomes" id="UP000185598">
    <property type="component" value="Unassembled WGS sequence"/>
</dbReference>
<dbReference type="PANTHER" id="PTHR30400">
    <property type="entry name" value="MONOFUNCTIONAL BIOSYNTHETIC PEPTIDOGLYCAN TRANSGLYCOSYLASE"/>
    <property type="match status" value="1"/>
</dbReference>
<feature type="domain" description="Glycosyl transferase family 51" evidence="12">
    <location>
        <begin position="66"/>
        <end position="215"/>
    </location>
</feature>
<evidence type="ECO:0000256" key="1">
    <source>
        <dbReference type="ARBA" id="ARBA00022475"/>
    </source>
</evidence>
<dbReference type="GO" id="GO:0008360">
    <property type="term" value="P:regulation of cell shape"/>
    <property type="evidence" value="ECO:0007669"/>
    <property type="project" value="UniProtKB-KW"/>
</dbReference>
<dbReference type="GO" id="GO:0016763">
    <property type="term" value="F:pentosyltransferase activity"/>
    <property type="evidence" value="ECO:0007669"/>
    <property type="project" value="InterPro"/>
</dbReference>
<evidence type="ECO:0000313" key="14">
    <source>
        <dbReference type="Proteomes" id="UP000185598"/>
    </source>
</evidence>
<keyword evidence="10 11" id="KW-0961">Cell wall biogenesis/degradation</keyword>
<evidence type="ECO:0000256" key="7">
    <source>
        <dbReference type="ARBA" id="ARBA00022984"/>
    </source>
</evidence>
<dbReference type="UniPathway" id="UPA00219"/>
<protein>
    <recommendedName>
        <fullName evidence="11">Biosynthetic peptidoglycan transglycosylase</fullName>
        <ecNumber evidence="11">2.4.99.28</ecNumber>
    </recommendedName>
    <alternativeName>
        <fullName evidence="11">Glycan polymerase</fullName>
    </alternativeName>
    <alternativeName>
        <fullName evidence="11">Peptidoglycan glycosyltransferase MtgA</fullName>
        <shortName evidence="11">PGT</shortName>
    </alternativeName>
</protein>
<keyword evidence="1 11" id="KW-1003">Cell membrane</keyword>
<dbReference type="GO" id="GO:0071555">
    <property type="term" value="P:cell wall organization"/>
    <property type="evidence" value="ECO:0007669"/>
    <property type="project" value="UniProtKB-KW"/>
</dbReference>
<dbReference type="Gene3D" id="1.10.3810.10">
    <property type="entry name" value="Biosynthetic peptidoglycan transglycosylase-like"/>
    <property type="match status" value="1"/>
</dbReference>
<comment type="pathway">
    <text evidence="11">Cell wall biogenesis; peptidoglycan biosynthesis.</text>
</comment>
<dbReference type="AlphaFoldDB" id="A0A1Q9A2L1"/>
<keyword evidence="7 11" id="KW-0573">Peptidoglycan synthesis</keyword>
<reference evidence="13 14" key="1">
    <citation type="submission" date="2016-09" db="EMBL/GenBank/DDBJ databases">
        <title>Rhizobium oryziradicis sp. nov., isolated from the root of rice.</title>
        <authorList>
            <person name="Zhao J."/>
            <person name="Zhang X."/>
        </authorList>
    </citation>
    <scope>NUCLEOTIDE SEQUENCE [LARGE SCALE GENOMIC DNA]</scope>
    <source>
        <strain evidence="13 14">14971</strain>
    </source>
</reference>
<evidence type="ECO:0000256" key="3">
    <source>
        <dbReference type="ARBA" id="ARBA00022676"/>
    </source>
</evidence>
<dbReference type="GO" id="GO:0009274">
    <property type="term" value="C:peptidoglycan-based cell wall"/>
    <property type="evidence" value="ECO:0007669"/>
    <property type="project" value="InterPro"/>
</dbReference>
<comment type="subcellular location">
    <subcellularLocation>
        <location evidence="11">Cell inner membrane</location>
        <topology evidence="11">Single-pass membrane protein</topology>
    </subcellularLocation>
</comment>
<evidence type="ECO:0000256" key="11">
    <source>
        <dbReference type="HAMAP-Rule" id="MF_00766"/>
    </source>
</evidence>
<dbReference type="PANTHER" id="PTHR30400:SF0">
    <property type="entry name" value="BIOSYNTHETIC PEPTIDOGLYCAN TRANSGLYCOSYLASE"/>
    <property type="match status" value="1"/>
</dbReference>
<keyword evidence="6 11" id="KW-0133">Cell shape</keyword>